<evidence type="ECO:0000313" key="6">
    <source>
        <dbReference type="EMBL" id="GIM06599.1"/>
    </source>
</evidence>
<feature type="region of interest" description="Disordered" evidence="5">
    <location>
        <begin position="321"/>
        <end position="578"/>
    </location>
</feature>
<evidence type="ECO:0000313" key="7">
    <source>
        <dbReference type="Proteomes" id="UP000722791"/>
    </source>
</evidence>
<accession>A0A8J4GGK2</accession>
<proteinExistence type="predicted"/>
<keyword evidence="1" id="KW-0547">Nucleotide-binding</keyword>
<dbReference type="Proteomes" id="UP000722791">
    <property type="component" value="Unassembled WGS sequence"/>
</dbReference>
<dbReference type="GO" id="GO:0000400">
    <property type="term" value="F:four-way junction DNA binding"/>
    <property type="evidence" value="ECO:0007669"/>
    <property type="project" value="TreeGrafter"/>
</dbReference>
<feature type="compositionally biased region" description="Polar residues" evidence="5">
    <location>
        <begin position="159"/>
        <end position="168"/>
    </location>
</feature>
<dbReference type="EMBL" id="BNCQ01000022">
    <property type="protein sequence ID" value="GIM06599.1"/>
    <property type="molecule type" value="Genomic_DNA"/>
</dbReference>
<name>A0A8J4GGK2_9CHLO</name>
<organism evidence="6 7">
    <name type="scientific">Volvox reticuliferus</name>
    <dbReference type="NCBI Taxonomy" id="1737510"/>
    <lineage>
        <taxon>Eukaryota</taxon>
        <taxon>Viridiplantae</taxon>
        <taxon>Chlorophyta</taxon>
        <taxon>core chlorophytes</taxon>
        <taxon>Chlorophyceae</taxon>
        <taxon>CS clade</taxon>
        <taxon>Chlamydomonadales</taxon>
        <taxon>Volvocaceae</taxon>
        <taxon>Volvox</taxon>
    </lineage>
</organism>
<dbReference type="PANTHER" id="PTHR14025">
    <property type="entry name" value="FANCONI ANEMIA GROUP M FANCM FAMILY MEMBER"/>
    <property type="match status" value="1"/>
</dbReference>
<dbReference type="InterPro" id="IPR027417">
    <property type="entry name" value="P-loop_NTPase"/>
</dbReference>
<reference evidence="6" key="1">
    <citation type="journal article" date="2021" name="Proc. Natl. Acad. Sci. U.S.A.">
        <title>Three genomes in the algal genus Volvox reveal the fate of a haploid sex-determining region after a transition to homothallism.</title>
        <authorList>
            <person name="Yamamoto K."/>
            <person name="Hamaji T."/>
            <person name="Kawai-Toyooka H."/>
            <person name="Matsuzaki R."/>
            <person name="Takahashi F."/>
            <person name="Nishimura Y."/>
            <person name="Kawachi M."/>
            <person name="Noguchi H."/>
            <person name="Minakuchi Y."/>
            <person name="Umen J.G."/>
            <person name="Toyoda A."/>
            <person name="Nozaki H."/>
        </authorList>
    </citation>
    <scope>NUCLEOTIDE SEQUENCE</scope>
    <source>
        <strain evidence="6">NIES-3785</strain>
    </source>
</reference>
<evidence type="ECO:0000256" key="5">
    <source>
        <dbReference type="SAM" id="MobiDB-lite"/>
    </source>
</evidence>
<dbReference type="GO" id="GO:0005524">
    <property type="term" value="F:ATP binding"/>
    <property type="evidence" value="ECO:0007669"/>
    <property type="project" value="UniProtKB-KW"/>
</dbReference>
<dbReference type="GO" id="GO:0045003">
    <property type="term" value="P:double-strand break repair via synthesis-dependent strand annealing"/>
    <property type="evidence" value="ECO:0007669"/>
    <property type="project" value="TreeGrafter"/>
</dbReference>
<dbReference type="GO" id="GO:0043138">
    <property type="term" value="F:3'-5' DNA helicase activity"/>
    <property type="evidence" value="ECO:0007669"/>
    <property type="project" value="TreeGrafter"/>
</dbReference>
<evidence type="ECO:0000256" key="2">
    <source>
        <dbReference type="ARBA" id="ARBA00022801"/>
    </source>
</evidence>
<feature type="compositionally biased region" description="Low complexity" evidence="5">
    <location>
        <begin position="103"/>
        <end position="117"/>
    </location>
</feature>
<dbReference type="SUPFAM" id="SSF52540">
    <property type="entry name" value="P-loop containing nucleoside triphosphate hydrolases"/>
    <property type="match status" value="1"/>
</dbReference>
<dbReference type="GO" id="GO:0036297">
    <property type="term" value="P:interstrand cross-link repair"/>
    <property type="evidence" value="ECO:0007669"/>
    <property type="project" value="TreeGrafter"/>
</dbReference>
<feature type="region of interest" description="Disordered" evidence="5">
    <location>
        <begin position="239"/>
        <end position="263"/>
    </location>
</feature>
<keyword evidence="4" id="KW-0067">ATP-binding</keyword>
<dbReference type="GO" id="GO:0016787">
    <property type="term" value="F:hydrolase activity"/>
    <property type="evidence" value="ECO:0007669"/>
    <property type="project" value="UniProtKB-KW"/>
</dbReference>
<feature type="compositionally biased region" description="Low complexity" evidence="5">
    <location>
        <begin position="243"/>
        <end position="256"/>
    </location>
</feature>
<comment type="caution">
    <text evidence="6">The sequence shown here is derived from an EMBL/GenBank/DDBJ whole genome shotgun (WGS) entry which is preliminary data.</text>
</comment>
<feature type="non-terminal residue" evidence="6">
    <location>
        <position position="1"/>
    </location>
</feature>
<feature type="compositionally biased region" description="Low complexity" evidence="5">
    <location>
        <begin position="336"/>
        <end position="366"/>
    </location>
</feature>
<gene>
    <name evidence="6" type="ORF">Vretimale_10881</name>
</gene>
<keyword evidence="3" id="KW-0347">Helicase</keyword>
<evidence type="ECO:0000256" key="4">
    <source>
        <dbReference type="ARBA" id="ARBA00022840"/>
    </source>
</evidence>
<feature type="region of interest" description="Disordered" evidence="5">
    <location>
        <begin position="610"/>
        <end position="634"/>
    </location>
</feature>
<evidence type="ECO:0000256" key="3">
    <source>
        <dbReference type="ARBA" id="ARBA00022806"/>
    </source>
</evidence>
<keyword evidence="2" id="KW-0378">Hydrolase</keyword>
<evidence type="ECO:0000256" key="1">
    <source>
        <dbReference type="ARBA" id="ARBA00022741"/>
    </source>
</evidence>
<feature type="compositionally biased region" description="Polar residues" evidence="5">
    <location>
        <begin position="381"/>
        <end position="390"/>
    </location>
</feature>
<feature type="region of interest" description="Disordered" evidence="5">
    <location>
        <begin position="276"/>
        <end position="309"/>
    </location>
</feature>
<protein>
    <submittedName>
        <fullName evidence="6">Uncharacterized protein</fullName>
    </submittedName>
</protein>
<dbReference type="Gene3D" id="3.40.50.300">
    <property type="entry name" value="P-loop containing nucleotide triphosphate hydrolases"/>
    <property type="match status" value="1"/>
</dbReference>
<feature type="compositionally biased region" description="Polar residues" evidence="5">
    <location>
        <begin position="527"/>
        <end position="540"/>
    </location>
</feature>
<dbReference type="PANTHER" id="PTHR14025:SF20">
    <property type="entry name" value="FANCONI ANEMIA GROUP M PROTEIN"/>
    <property type="match status" value="1"/>
</dbReference>
<feature type="region of interest" description="Disordered" evidence="5">
    <location>
        <begin position="59"/>
        <end position="184"/>
    </location>
</feature>
<dbReference type="GO" id="GO:0009378">
    <property type="term" value="F:four-way junction helicase activity"/>
    <property type="evidence" value="ECO:0007669"/>
    <property type="project" value="TreeGrafter"/>
</dbReference>
<sequence length="767" mass="80877">MDDDDWDVDIDVDALVEQHRQRDAAAAEGSAGVPTSCAAPGNAGWSMAQPAAHIPAAKNPQHQLVHHQHPPQFDPAPQGSGNTTIAPTWPPRQHGPQTGWQQPGWNSGPNPNSNHSHGGNGIPPPVPVPPFSKGSSVAASLAPAPTCGGAGTSGRGQLPSHTGTSAGAQQLQQQQHQVSAALKAQQIRDRWAKPKAHRPGLDLHASGHIVKGTDGSIQQQQGRGWQPPASAAALNAVTGTGAPTFPFQPQQQQRQPSWQAVRPEGTAVSELHVLQPQPQHHHQQQRQMWDSSSRQAAAHAPGPAQSSGMQQAALECLHPMGVQQQQQRQQQDKGSEQQLRNQHNQYQHPEQQQNHQGNLQQQQRFQYQHHSHQQNLQQQQGWPSNGSGETQGLMPPPGSAVCRAGNSDARQEGFWQAGGSNSGPGTKPGPYHPPASIAPYQAPTGGAPRCAARASPTGAPPPQPDSSTCVGVWPPSQDIPSDCAPAGPGNNTGCVSGAEGEASLLDVPLQKRRQQRRSQPSTPTPGLQHQPNQQRGQEGTSLPAPPHPVPPRESGTTGPAATVARASGGSTGQAGSSSGTGYWESIFGAGARVTAARQVQEMALQPLRPPLLPAAGRANAERSPPQRKVPPLDVDDPEMARALLAGELVELPVSTDPWADVAGLDASKDAGWDVGSGASGSVNGAGRGLIAPGDGANPGMMLHDVHARTWLYPKDLPVREYQIALVRSALFHNTLVCLPTGLGKTLIAAVVMLNYYRWFPEGKIVFV</sequence>
<dbReference type="AlphaFoldDB" id="A0A8J4GGK2"/>